<reference evidence="3" key="1">
    <citation type="submission" date="2021-06" db="EMBL/GenBank/DDBJ databases">
        <authorList>
            <person name="Kallberg Y."/>
            <person name="Tangrot J."/>
            <person name="Rosling A."/>
        </authorList>
    </citation>
    <scope>NUCLEOTIDE SEQUENCE</scope>
    <source>
        <strain evidence="3">FL966</strain>
    </source>
</reference>
<gene>
    <name evidence="3" type="ORF">CPELLU_LOCUS1793</name>
</gene>
<dbReference type="Proteomes" id="UP000789759">
    <property type="component" value="Unassembled WGS sequence"/>
</dbReference>
<sequence length="796" mass="90820">MKKFITLLIFLTFLSYRVDCSNFTFPTAIYGNLSTIKQYDDETLLITTQNITTDDFNRENNNIYLYLFFTNGSIIPVQYESISDCNGSNFLESFPLSTNYIFMTYQVNDMYRGVVIDWHGNFKSSLEFSSDKYALSIPIYNYLQKGFLIAKQDNKDSTNLTWTIYEFSNEEKITQGSNGTIYADDEYTISNFLGFNTIDGHYAVAYSVFNVKQLTNHDNSSYNSADPVMSIYVNIIKDGVYQQILIFQSYDKTLRSSKIVNCHSGYASRDIQSSICFISLVFHSRNDNPFNVIKFIKFSTSGSVIHTGTANTAYLKNNSRNVHSMITPLKYGGYLYYDEFNRSLGFICNNDKDCKSFEISADAQEHYLYNSSASYGVFSNNTVWITMDSISSPNWYIITKDADCLFENYGFNNLAVLSTQPEQNSTLTSLSTYENRNITITFFTPIALSTGKLTVFQVINESDYLLRQISPASDCNVMQATNTTSCNVLSSTFNRINSTYVITVDDNFVKTLSFDEPLTGIRRDIWRVKTPKYANRLYMTGNVQSDSSCSNILVEFSVIKATDFSNVPSVLDIINDLDDMIKNKDTSALSDKSYAKFLDSNYGFQPQVRVKLFAAIIAIILLLTIYLFAKRKYPESNNNFIFKIVLIIFDFILDILFVVKNGNDIKELFVPSEIQTNSEFRDWFVDNIQIGSICTLLSCPNVEALNILRSKIANLKLFAAPFSDKAEKRIYYGTIINMVIEDIPQFIVQVRTVRGWSISKEEFNQTENVTIVLKVLKDSLTIDSAFLRGKDRILTM</sequence>
<evidence type="ECO:0000313" key="3">
    <source>
        <dbReference type="EMBL" id="CAG8487027.1"/>
    </source>
</evidence>
<keyword evidence="1" id="KW-1133">Transmembrane helix</keyword>
<keyword evidence="1" id="KW-0812">Transmembrane</keyword>
<feature type="chain" id="PRO_5040464275" evidence="2">
    <location>
        <begin position="21"/>
        <end position="796"/>
    </location>
</feature>
<keyword evidence="4" id="KW-1185">Reference proteome</keyword>
<organism evidence="3 4">
    <name type="scientific">Cetraspora pellucida</name>
    <dbReference type="NCBI Taxonomy" id="1433469"/>
    <lineage>
        <taxon>Eukaryota</taxon>
        <taxon>Fungi</taxon>
        <taxon>Fungi incertae sedis</taxon>
        <taxon>Mucoromycota</taxon>
        <taxon>Glomeromycotina</taxon>
        <taxon>Glomeromycetes</taxon>
        <taxon>Diversisporales</taxon>
        <taxon>Gigasporaceae</taxon>
        <taxon>Cetraspora</taxon>
    </lineage>
</organism>
<evidence type="ECO:0000313" key="4">
    <source>
        <dbReference type="Proteomes" id="UP000789759"/>
    </source>
</evidence>
<feature type="transmembrane region" description="Helical" evidence="1">
    <location>
        <begin position="610"/>
        <end position="628"/>
    </location>
</feature>
<accession>A0A9N8WJW7</accession>
<protein>
    <submittedName>
        <fullName evidence="3">4362_t:CDS:1</fullName>
    </submittedName>
</protein>
<dbReference type="EMBL" id="CAJVQA010000703">
    <property type="protein sequence ID" value="CAG8487027.1"/>
    <property type="molecule type" value="Genomic_DNA"/>
</dbReference>
<dbReference type="AlphaFoldDB" id="A0A9N8WJW7"/>
<keyword evidence="2" id="KW-0732">Signal</keyword>
<comment type="caution">
    <text evidence="3">The sequence shown here is derived from an EMBL/GenBank/DDBJ whole genome shotgun (WGS) entry which is preliminary data.</text>
</comment>
<feature type="signal peptide" evidence="2">
    <location>
        <begin position="1"/>
        <end position="20"/>
    </location>
</feature>
<keyword evidence="1" id="KW-0472">Membrane</keyword>
<name>A0A9N8WJW7_9GLOM</name>
<proteinExistence type="predicted"/>
<evidence type="ECO:0000256" key="1">
    <source>
        <dbReference type="SAM" id="Phobius"/>
    </source>
</evidence>
<evidence type="ECO:0000256" key="2">
    <source>
        <dbReference type="SAM" id="SignalP"/>
    </source>
</evidence>
<dbReference type="OrthoDB" id="2434781at2759"/>
<feature type="transmembrane region" description="Helical" evidence="1">
    <location>
        <begin position="640"/>
        <end position="659"/>
    </location>
</feature>